<dbReference type="GeneID" id="90830140"/>
<evidence type="ECO:0000313" key="1">
    <source>
        <dbReference type="EMBL" id="WWC63531.1"/>
    </source>
</evidence>
<dbReference type="KEGG" id="kdj:90830140"/>
<dbReference type="AlphaFoldDB" id="A0AAJ8MIK9"/>
<reference evidence="1" key="1">
    <citation type="submission" date="2013-07" db="EMBL/GenBank/DDBJ databases">
        <authorList>
            <consortium name="The Broad Institute Genome Sequencing Platform"/>
            <person name="Cuomo C."/>
            <person name="Litvintseva A."/>
            <person name="Chen Y."/>
            <person name="Heitman J."/>
            <person name="Sun S."/>
            <person name="Springer D."/>
            <person name="Dromer F."/>
            <person name="Young S.K."/>
            <person name="Zeng Q."/>
            <person name="Gargeya S."/>
            <person name="Fitzgerald M."/>
            <person name="Abouelleil A."/>
            <person name="Alvarado L."/>
            <person name="Berlin A.M."/>
            <person name="Chapman S.B."/>
            <person name="Dewar J."/>
            <person name="Goldberg J."/>
            <person name="Griggs A."/>
            <person name="Gujja S."/>
            <person name="Hansen M."/>
            <person name="Howarth C."/>
            <person name="Imamovic A."/>
            <person name="Larimer J."/>
            <person name="McCowan C."/>
            <person name="Murphy C."/>
            <person name="Pearson M."/>
            <person name="Priest M."/>
            <person name="Roberts A."/>
            <person name="Saif S."/>
            <person name="Shea T."/>
            <person name="Sykes S."/>
            <person name="Wortman J."/>
            <person name="Nusbaum C."/>
            <person name="Birren B."/>
        </authorList>
    </citation>
    <scope>NUCLEOTIDE SEQUENCE</scope>
    <source>
        <strain evidence="1">CBS 10117</strain>
    </source>
</reference>
<name>A0AAJ8MIK9_9TREE</name>
<gene>
    <name evidence="1" type="ORF">I303_106134</name>
</gene>
<proteinExistence type="predicted"/>
<dbReference type="EMBL" id="CP144536">
    <property type="protein sequence ID" value="WWC63531.1"/>
    <property type="molecule type" value="Genomic_DNA"/>
</dbReference>
<sequence length="104" mass="11852">MFCIPPHLCEEVFSPRHDLPSTGTHTSIDLMEGPRDTRSQVLDKKQLDRLSVKPCIDEKQSEWDRVPPRVRDYGGLLPVYEKPGTVSLLSSARINSVHRPFLNL</sequence>
<organism evidence="1 2">
    <name type="scientific">Kwoniella dejecticola CBS 10117</name>
    <dbReference type="NCBI Taxonomy" id="1296121"/>
    <lineage>
        <taxon>Eukaryota</taxon>
        <taxon>Fungi</taxon>
        <taxon>Dikarya</taxon>
        <taxon>Basidiomycota</taxon>
        <taxon>Agaricomycotina</taxon>
        <taxon>Tremellomycetes</taxon>
        <taxon>Tremellales</taxon>
        <taxon>Cryptococcaceae</taxon>
        <taxon>Kwoniella</taxon>
    </lineage>
</organism>
<accession>A0AAJ8MIK9</accession>
<dbReference type="RefSeq" id="XP_065825389.1">
    <property type="nucleotide sequence ID" value="XM_065969317.1"/>
</dbReference>
<reference evidence="1" key="2">
    <citation type="submission" date="2024-02" db="EMBL/GenBank/DDBJ databases">
        <title>Comparative genomics of Cryptococcus and Kwoniella reveals pathogenesis evolution and contrasting modes of karyotype evolution via chromosome fusion or intercentromeric recombination.</title>
        <authorList>
            <person name="Coelho M.A."/>
            <person name="David-Palma M."/>
            <person name="Shea T."/>
            <person name="Bowers K."/>
            <person name="McGinley-Smith S."/>
            <person name="Mohammad A.W."/>
            <person name="Gnirke A."/>
            <person name="Yurkov A.M."/>
            <person name="Nowrousian M."/>
            <person name="Sun S."/>
            <person name="Cuomo C.A."/>
            <person name="Heitman J."/>
        </authorList>
    </citation>
    <scope>NUCLEOTIDE SEQUENCE</scope>
    <source>
        <strain evidence="1">CBS 10117</strain>
    </source>
</reference>
<evidence type="ECO:0000313" key="2">
    <source>
        <dbReference type="Proteomes" id="UP000078595"/>
    </source>
</evidence>
<dbReference type="Proteomes" id="UP000078595">
    <property type="component" value="Chromosome 7"/>
</dbReference>
<keyword evidence="2" id="KW-1185">Reference proteome</keyword>
<protein>
    <submittedName>
        <fullName evidence="1">Uncharacterized protein</fullName>
    </submittedName>
</protein>